<dbReference type="InterPro" id="IPR013655">
    <property type="entry name" value="PAS_fold_3"/>
</dbReference>
<dbReference type="SMART" id="SM00091">
    <property type="entry name" value="PAS"/>
    <property type="match status" value="4"/>
</dbReference>
<evidence type="ECO:0000256" key="1">
    <source>
        <dbReference type="ARBA" id="ARBA00000085"/>
    </source>
</evidence>
<dbReference type="InterPro" id="IPR036890">
    <property type="entry name" value="HATPase_C_sf"/>
</dbReference>
<dbReference type="PROSITE" id="PS50112">
    <property type="entry name" value="PAS"/>
    <property type="match status" value="2"/>
</dbReference>
<dbReference type="EC" id="2.7.13.3" evidence="2"/>
<keyword evidence="4" id="KW-0808">Transferase</keyword>
<dbReference type="Pfam" id="PF08448">
    <property type="entry name" value="PAS_4"/>
    <property type="match status" value="1"/>
</dbReference>
<dbReference type="EMBL" id="JAXOJX010000006">
    <property type="protein sequence ID" value="MDZ5456188.1"/>
    <property type="molecule type" value="Genomic_DNA"/>
</dbReference>
<protein>
    <recommendedName>
        <fullName evidence="2">histidine kinase</fullName>
        <ecNumber evidence="2">2.7.13.3</ecNumber>
    </recommendedName>
</protein>
<keyword evidence="6" id="KW-0175">Coiled coil</keyword>
<accession>A0ABU5IB41</accession>
<feature type="domain" description="PAC" evidence="9">
    <location>
        <begin position="108"/>
        <end position="160"/>
    </location>
</feature>
<dbReference type="InterPro" id="IPR013656">
    <property type="entry name" value="PAS_4"/>
</dbReference>
<comment type="catalytic activity">
    <reaction evidence="1">
        <text>ATP + protein L-histidine = ADP + protein N-phospho-L-histidine.</text>
        <dbReference type="EC" id="2.7.13.3"/>
    </reaction>
</comment>
<dbReference type="Gene3D" id="3.30.450.20">
    <property type="entry name" value="PAS domain"/>
    <property type="match status" value="4"/>
</dbReference>
<dbReference type="CDD" id="cd16922">
    <property type="entry name" value="HATPase_EvgS-ArcB-TorS-like"/>
    <property type="match status" value="1"/>
</dbReference>
<gene>
    <name evidence="10" type="ORF">SM757_06345</name>
</gene>
<dbReference type="InterPro" id="IPR003594">
    <property type="entry name" value="HATPase_dom"/>
</dbReference>
<keyword evidence="11" id="KW-1185">Reference proteome</keyword>
<dbReference type="NCBIfam" id="TIGR00229">
    <property type="entry name" value="sensory_box"/>
    <property type="match status" value="3"/>
</dbReference>
<evidence type="ECO:0000256" key="2">
    <source>
        <dbReference type="ARBA" id="ARBA00012438"/>
    </source>
</evidence>
<evidence type="ECO:0000256" key="6">
    <source>
        <dbReference type="SAM" id="Coils"/>
    </source>
</evidence>
<proteinExistence type="predicted"/>
<feature type="domain" description="PAS" evidence="8">
    <location>
        <begin position="51"/>
        <end position="88"/>
    </location>
</feature>
<dbReference type="RefSeq" id="WP_322464810.1">
    <property type="nucleotide sequence ID" value="NZ_JAXOJX010000006.1"/>
</dbReference>
<dbReference type="InterPro" id="IPR003661">
    <property type="entry name" value="HisK_dim/P_dom"/>
</dbReference>
<dbReference type="CDD" id="cd00130">
    <property type="entry name" value="PAS"/>
    <property type="match status" value="4"/>
</dbReference>
<keyword evidence="3" id="KW-0597">Phosphoprotein</keyword>
<dbReference type="SUPFAM" id="SSF47384">
    <property type="entry name" value="Homodimeric domain of signal transducing histidine kinase"/>
    <property type="match status" value="1"/>
</dbReference>
<comment type="caution">
    <text evidence="10">The sequence shown here is derived from an EMBL/GenBank/DDBJ whole genome shotgun (WGS) entry which is preliminary data.</text>
</comment>
<dbReference type="InterPro" id="IPR000014">
    <property type="entry name" value="PAS"/>
</dbReference>
<dbReference type="PANTHER" id="PTHR43047">
    <property type="entry name" value="TWO-COMPONENT HISTIDINE PROTEIN KINASE"/>
    <property type="match status" value="1"/>
</dbReference>
<dbReference type="Gene3D" id="1.10.287.130">
    <property type="match status" value="1"/>
</dbReference>
<dbReference type="InterPro" id="IPR001610">
    <property type="entry name" value="PAC"/>
</dbReference>
<dbReference type="Pfam" id="PF00512">
    <property type="entry name" value="HisKA"/>
    <property type="match status" value="1"/>
</dbReference>
<dbReference type="SMART" id="SM00387">
    <property type="entry name" value="HATPase_c"/>
    <property type="match status" value="1"/>
</dbReference>
<dbReference type="Pfam" id="PF00989">
    <property type="entry name" value="PAS"/>
    <property type="match status" value="2"/>
</dbReference>
<keyword evidence="5" id="KW-0418">Kinase</keyword>
<sequence>MDDVRLGAQRVLLAAAGEAAGAAGPVEAPGLPARVGSALGELTATLDLASVFVRAPDGTILYWSRGCERLYGWAPDEAVGRNAHELLHAVFPVPLAHIEATLEREGEWTGDVRHTTRDGREIVVATRKVLRRDARGRGVAVADAVTDVTAARRDQAALARSIEEARVDAERVQLALAAGAIIGTWLWDLPTDTVTVDERFALSFGLDPALGRTGLLPEQVMASVHPDDLEGLRAAMADAIARGGPYSHEYRVRGHDGIYRWIQANGRVDLAADGTPLRFPGVLLDAERRRALEAERDQALDLLRAFADAVPGVAYAKDAQGRLLVANRGVTELLGQPPQHYLGKTDLECLDDPAQARAVMANDRRIMDSGVAEQVEEAVSRADGTPAVWLSTKAPFRDARGHVIGIIGSSLDITGRKEAEAALAELNATLERQVRQRTAELQRLAEREQAILASAGSAIIATDLAGRITTFNPAAEAMLRIPAARALGRLELDFRDHAEMLAQLHHYPREVLENCGQLPLWLATAARSTLAALPADHDSSRRSEWTYVRADGSRVAGLVSISLLRSAQGEPSGFLAVVTDLSERKALEEQLRERTRQAEAANRAKSAFLAHMSHELRTPLNAVIGLSELLRRRTTLPADAARFVSHIHDAGQQLLALVSDVLDLSRIEAGEMALEAVVFELAPLLATVLDLVRPQADAKGLALQADFGAELPARLVGDPLRLRQVLLNLLANAVKFTAHGQVTLCARWSAPHPGATGASVLCVDVTDTGMGIAPAQQQRIFEPFTQADGSITRRFGGTGLGLSIVQRLVTMMGGTVRLESTPGRGSTFKVCLPLAVAPPGR</sequence>
<dbReference type="SMART" id="SM00388">
    <property type="entry name" value="HisKA"/>
    <property type="match status" value="1"/>
</dbReference>
<evidence type="ECO:0000259" key="7">
    <source>
        <dbReference type="PROSITE" id="PS50109"/>
    </source>
</evidence>
<dbReference type="Pfam" id="PF08447">
    <property type="entry name" value="PAS_3"/>
    <property type="match status" value="1"/>
</dbReference>
<dbReference type="InterPro" id="IPR000700">
    <property type="entry name" value="PAS-assoc_C"/>
</dbReference>
<feature type="domain" description="Histidine kinase" evidence="7">
    <location>
        <begin position="611"/>
        <end position="836"/>
    </location>
</feature>
<evidence type="ECO:0000313" key="11">
    <source>
        <dbReference type="Proteomes" id="UP001293718"/>
    </source>
</evidence>
<dbReference type="SUPFAM" id="SSF55785">
    <property type="entry name" value="PYP-like sensor domain (PAS domain)"/>
    <property type="match status" value="4"/>
</dbReference>
<dbReference type="InterPro" id="IPR004358">
    <property type="entry name" value="Sig_transdc_His_kin-like_C"/>
</dbReference>
<evidence type="ECO:0000256" key="5">
    <source>
        <dbReference type="ARBA" id="ARBA00022777"/>
    </source>
</evidence>
<dbReference type="PRINTS" id="PR00344">
    <property type="entry name" value="BCTRLSENSOR"/>
</dbReference>
<feature type="domain" description="PAC" evidence="9">
    <location>
        <begin position="373"/>
        <end position="425"/>
    </location>
</feature>
<evidence type="ECO:0000256" key="3">
    <source>
        <dbReference type="ARBA" id="ARBA00022553"/>
    </source>
</evidence>
<dbReference type="PROSITE" id="PS50113">
    <property type="entry name" value="PAC"/>
    <property type="match status" value="3"/>
</dbReference>
<dbReference type="SMART" id="SM00086">
    <property type="entry name" value="PAC"/>
    <property type="match status" value="4"/>
</dbReference>
<feature type="domain" description="PAS" evidence="8">
    <location>
        <begin position="299"/>
        <end position="370"/>
    </location>
</feature>
<reference evidence="10 11" key="1">
    <citation type="submission" date="2023-11" db="EMBL/GenBank/DDBJ databases">
        <title>Draft genome of Azohydromonas lata strain H1 (DSM1123), a polyhydroxyalkanoate producer.</title>
        <authorList>
            <person name="Traversa D."/>
            <person name="D'Addabbo P."/>
            <person name="Pazzani C."/>
            <person name="Manzari C."/>
            <person name="Chiara M."/>
            <person name="Scrascia M."/>
        </authorList>
    </citation>
    <scope>NUCLEOTIDE SEQUENCE [LARGE SCALE GENOMIC DNA]</scope>
    <source>
        <strain evidence="10 11">H1</strain>
    </source>
</reference>
<dbReference type="CDD" id="cd00082">
    <property type="entry name" value="HisKA"/>
    <property type="match status" value="1"/>
</dbReference>
<dbReference type="Gene3D" id="3.30.565.10">
    <property type="entry name" value="Histidine kinase-like ATPase, C-terminal domain"/>
    <property type="match status" value="1"/>
</dbReference>
<dbReference type="PROSITE" id="PS50109">
    <property type="entry name" value="HIS_KIN"/>
    <property type="match status" value="1"/>
</dbReference>
<dbReference type="InterPro" id="IPR035965">
    <property type="entry name" value="PAS-like_dom_sf"/>
</dbReference>
<evidence type="ECO:0000256" key="4">
    <source>
        <dbReference type="ARBA" id="ARBA00022679"/>
    </source>
</evidence>
<dbReference type="Pfam" id="PF02518">
    <property type="entry name" value="HATPase_c"/>
    <property type="match status" value="1"/>
</dbReference>
<feature type="domain" description="PAC" evidence="9">
    <location>
        <begin position="541"/>
        <end position="593"/>
    </location>
</feature>
<name>A0ABU5IB41_9BURK</name>
<organism evidence="10 11">
    <name type="scientific">Azohydromonas lata</name>
    <dbReference type="NCBI Taxonomy" id="45677"/>
    <lineage>
        <taxon>Bacteria</taxon>
        <taxon>Pseudomonadati</taxon>
        <taxon>Pseudomonadota</taxon>
        <taxon>Betaproteobacteria</taxon>
        <taxon>Burkholderiales</taxon>
        <taxon>Sphaerotilaceae</taxon>
        <taxon>Azohydromonas</taxon>
    </lineage>
</organism>
<dbReference type="Proteomes" id="UP001293718">
    <property type="component" value="Unassembled WGS sequence"/>
</dbReference>
<evidence type="ECO:0000259" key="8">
    <source>
        <dbReference type="PROSITE" id="PS50112"/>
    </source>
</evidence>
<evidence type="ECO:0000313" key="10">
    <source>
        <dbReference type="EMBL" id="MDZ5456188.1"/>
    </source>
</evidence>
<dbReference type="InterPro" id="IPR013767">
    <property type="entry name" value="PAS_fold"/>
</dbReference>
<dbReference type="InterPro" id="IPR036097">
    <property type="entry name" value="HisK_dim/P_sf"/>
</dbReference>
<evidence type="ECO:0000259" key="9">
    <source>
        <dbReference type="PROSITE" id="PS50113"/>
    </source>
</evidence>
<dbReference type="SUPFAM" id="SSF55874">
    <property type="entry name" value="ATPase domain of HSP90 chaperone/DNA topoisomerase II/histidine kinase"/>
    <property type="match status" value="1"/>
</dbReference>
<feature type="coiled-coil region" evidence="6">
    <location>
        <begin position="416"/>
        <end position="447"/>
    </location>
</feature>
<dbReference type="InterPro" id="IPR005467">
    <property type="entry name" value="His_kinase_dom"/>
</dbReference>